<organism evidence="2 3">
    <name type="scientific">Thermincola ferriacetica</name>
    <dbReference type="NCBI Taxonomy" id="281456"/>
    <lineage>
        <taxon>Bacteria</taxon>
        <taxon>Bacillati</taxon>
        <taxon>Bacillota</taxon>
        <taxon>Clostridia</taxon>
        <taxon>Eubacteriales</taxon>
        <taxon>Thermincolaceae</taxon>
        <taxon>Thermincola</taxon>
    </lineage>
</organism>
<dbReference type="PANTHER" id="PTHR42895:SF1">
    <property type="entry name" value="IRON-SULFUR CLUSTER PROTEIN"/>
    <property type="match status" value="1"/>
</dbReference>
<dbReference type="Pfam" id="PF00111">
    <property type="entry name" value="Fer2"/>
    <property type="match status" value="1"/>
</dbReference>
<gene>
    <name evidence="2" type="ORF">Tfer_1295</name>
</gene>
<dbReference type="InterPro" id="IPR012675">
    <property type="entry name" value="Beta-grasp_dom_sf"/>
</dbReference>
<protein>
    <submittedName>
        <fullName evidence="2">Ferredoxin</fullName>
    </submittedName>
</protein>
<comment type="caution">
    <text evidence="2">The sequence shown here is derived from an EMBL/GenBank/DDBJ whole genome shotgun (WGS) entry which is preliminary data.</text>
</comment>
<dbReference type="AlphaFoldDB" id="A0A0L6W315"/>
<dbReference type="InterPro" id="IPR036010">
    <property type="entry name" value="2Fe-2S_ferredoxin-like_sf"/>
</dbReference>
<evidence type="ECO:0000259" key="1">
    <source>
        <dbReference type="PROSITE" id="PS51085"/>
    </source>
</evidence>
<keyword evidence="3" id="KW-1185">Reference proteome</keyword>
<feature type="domain" description="2Fe-2S ferredoxin-type" evidence="1">
    <location>
        <begin position="4"/>
        <end position="95"/>
    </location>
</feature>
<dbReference type="Pfam" id="PF17650">
    <property type="entry name" value="RACo_linker"/>
    <property type="match status" value="1"/>
</dbReference>
<sequence>MNRYQVLFQPGDLKVEVMEGSTIMEIMNEAGIDLDFPCGGRGKCGKCRVKILQGAGQPTAQEMDILEEEELKQGVRLACLTKVYGNISVELPNYKKLEHNILIASEERSFQVEPHLKKVFVEVDRPVLENQRSDWQRFRDSLARGGYDRLDGETPIALLRRLPETLRAAQHRVTAVMYGGKVVGIEEQDTTATMLGMAFDIGTTTIVGYLLDLYSGKELSVVSTLNPQTKYGADVISRINFVGQEEQGLNKLQTAVVEALNKLIGEAAEKAGISRNHIYGVSIAANTCMHHLFLGISPQSIAVSPYVPAVSEPVVAKAAELRIDINPAGKIFVLPNIAGFVGADTAAVLLAVELDRSDDIKLVIDIGTNGEIALGSKEKMVACSAAAGPAFEGAQISSGMRGAIGAIDHVFFRDKLDYTVIGGVSPLGICGSALLDVIAGLVELGIIDKRGRLLSYDKLTNPAAKVYKDHLVQYEDQPAFMLVDAEQTGHGRPIMVTQNDIRQLQLAKGAMAAGVQVLMDTLGIRVSDIKEVLLAGAFGNYLNPHSACVIGLIPPELESKIKTIGNAAGTGAKLALLSASEYRRAAEIAGKVNFVELGSYPKFNSIFAQSTYFQPTR</sequence>
<dbReference type="PROSITE" id="PS51085">
    <property type="entry name" value="2FE2S_FER_2"/>
    <property type="match status" value="1"/>
</dbReference>
<dbReference type="SUPFAM" id="SSF54292">
    <property type="entry name" value="2Fe-2S ferredoxin-like"/>
    <property type="match status" value="1"/>
</dbReference>
<dbReference type="PATRIC" id="fig|281456.6.peg.1375"/>
<accession>A0A0L6W315</accession>
<dbReference type="Pfam" id="PF17651">
    <property type="entry name" value="Raco_middle"/>
    <property type="match status" value="1"/>
</dbReference>
<dbReference type="GO" id="GO:0051536">
    <property type="term" value="F:iron-sulfur cluster binding"/>
    <property type="evidence" value="ECO:0007669"/>
    <property type="project" value="InterPro"/>
</dbReference>
<dbReference type="CDD" id="cd00207">
    <property type="entry name" value="fer2"/>
    <property type="match status" value="1"/>
</dbReference>
<dbReference type="InterPro" id="IPR040506">
    <property type="entry name" value="RACo_linker"/>
</dbReference>
<evidence type="ECO:0000313" key="2">
    <source>
        <dbReference type="EMBL" id="KNZ69915.1"/>
    </source>
</evidence>
<evidence type="ECO:0000313" key="3">
    <source>
        <dbReference type="Proteomes" id="UP000037175"/>
    </source>
</evidence>
<name>A0A0L6W315_9FIRM</name>
<proteinExistence type="predicted"/>
<dbReference type="RefSeq" id="WP_152908990.1">
    <property type="nucleotide sequence ID" value="NZ_LGTE01000007.1"/>
</dbReference>
<dbReference type="PANTHER" id="PTHR42895">
    <property type="entry name" value="IRON-SULFUR CLUSTER-BINDING PROTEIN-RELATED"/>
    <property type="match status" value="1"/>
</dbReference>
<dbReference type="Gene3D" id="3.30.420.480">
    <property type="entry name" value="Domain of unknown function (DUF4445)"/>
    <property type="match status" value="1"/>
</dbReference>
<dbReference type="Gene3D" id="3.10.20.30">
    <property type="match status" value="1"/>
</dbReference>
<dbReference type="InterPro" id="IPR041414">
    <property type="entry name" value="Raco-like_middle"/>
</dbReference>
<dbReference type="InterPro" id="IPR042259">
    <property type="entry name" value="Raco-like_middle_sf"/>
</dbReference>
<reference evidence="3" key="1">
    <citation type="submission" date="2015-07" db="EMBL/GenBank/DDBJ databases">
        <title>Complete Genome of Thermincola ferriacetica strain Z-0001T.</title>
        <authorList>
            <person name="Lusk B."/>
            <person name="Badalamenti J.P."/>
            <person name="Parameswaran P."/>
            <person name="Bond D.R."/>
            <person name="Torres C.I."/>
        </authorList>
    </citation>
    <scope>NUCLEOTIDE SEQUENCE [LARGE SCALE GENOMIC DNA]</scope>
    <source>
        <strain evidence="3">Z-0001</strain>
    </source>
</reference>
<dbReference type="InterPro" id="IPR001041">
    <property type="entry name" value="2Fe-2S_ferredoxin-type"/>
</dbReference>
<dbReference type="EMBL" id="LGTE01000007">
    <property type="protein sequence ID" value="KNZ69915.1"/>
    <property type="molecule type" value="Genomic_DNA"/>
</dbReference>
<dbReference type="Pfam" id="PF14574">
    <property type="entry name" value="RACo_C_ter"/>
    <property type="match status" value="1"/>
</dbReference>
<dbReference type="Gene3D" id="3.10.20.880">
    <property type="match status" value="1"/>
</dbReference>
<dbReference type="InterPro" id="IPR027980">
    <property type="entry name" value="RACo_C"/>
</dbReference>
<dbReference type="Proteomes" id="UP000037175">
    <property type="component" value="Unassembled WGS sequence"/>
</dbReference>
<dbReference type="InterPro" id="IPR052911">
    <property type="entry name" value="Corrinoid_activation_enz"/>
</dbReference>